<sequence>MQIYTNEYFTLSSVDNRVYISVFAPDYPFTEFEQVLQAVPRVQITQFGSLRKAIQQNLPERTEVGRLKPEYELVISPDYMKATIRFYLSEDEYESKRQELTGAVLKALQQQGVAEGILYDALNGPFTKQEVLIAQGIQPVEGVDAVIQYYELSERKPTIHQDGTVDYYELNFIDEVEEGDWLGEKIPATVGMPGRNLKGGILPARKGRDKPLFYDKETVQEAQEDGKIVLRSKINGAVAKAGRTIEVQRVLTIRGDVGPKTGNIDYDGSVQITGTIMDGFSVTATQDISVLSQMGIGAAESITSENGDIFIKGGIFGKDRTVITAANHVFVKLANDCTIRAGEKIHIGLYSMGSKLYAKYVYLDKSRGKIIGGLVQAKVQVVSAFIGNEMERPTVVQIEGFNRAQVKQDLDELLKEYQTLLAEIEKIRKEVDLFGDSGDNGDNLKGTQKKDFIYYWSKQESSVDKIHQLEEARKKLMAYLSAKGDGEISIVQKAFPRTVLQIKEMEKHIERITTGSFYVSENKLFYE</sequence>
<gene>
    <name evidence="3" type="ORF">OB236_34625</name>
</gene>
<dbReference type="Pfam" id="PF20250">
    <property type="entry name" value="FapA_N"/>
    <property type="match status" value="1"/>
</dbReference>
<name>A0ABT2UTW4_9BACL</name>
<protein>
    <submittedName>
        <fullName evidence="3">FapA family protein</fullName>
    </submittedName>
</protein>
<evidence type="ECO:0000256" key="1">
    <source>
        <dbReference type="SAM" id="Coils"/>
    </source>
</evidence>
<evidence type="ECO:0000313" key="4">
    <source>
        <dbReference type="Proteomes" id="UP001652445"/>
    </source>
</evidence>
<keyword evidence="4" id="KW-1185">Reference proteome</keyword>
<proteinExistence type="predicted"/>
<accession>A0ABT2UTW4</accession>
<dbReference type="InterPro" id="IPR046866">
    <property type="entry name" value="FapA_N"/>
</dbReference>
<organism evidence="3 4">
    <name type="scientific">Paenibacillus baimaensis</name>
    <dbReference type="NCBI Taxonomy" id="2982185"/>
    <lineage>
        <taxon>Bacteria</taxon>
        <taxon>Bacillati</taxon>
        <taxon>Bacillota</taxon>
        <taxon>Bacilli</taxon>
        <taxon>Bacillales</taxon>
        <taxon>Paenibacillaceae</taxon>
        <taxon>Paenibacillus</taxon>
    </lineage>
</organism>
<dbReference type="EMBL" id="JAOQIO010000115">
    <property type="protein sequence ID" value="MCU6797277.1"/>
    <property type="molecule type" value="Genomic_DNA"/>
</dbReference>
<evidence type="ECO:0000313" key="3">
    <source>
        <dbReference type="EMBL" id="MCU6797277.1"/>
    </source>
</evidence>
<feature type="domain" description="Flagellar Assembly Protein A N-terminal region" evidence="2">
    <location>
        <begin position="72"/>
        <end position="239"/>
    </location>
</feature>
<dbReference type="InterPro" id="IPR005646">
    <property type="entry name" value="FapA"/>
</dbReference>
<reference evidence="3 4" key="1">
    <citation type="submission" date="2022-09" db="EMBL/GenBank/DDBJ databases">
        <authorList>
            <person name="Han X.L."/>
            <person name="Wang Q."/>
            <person name="Lu T."/>
        </authorList>
    </citation>
    <scope>NUCLEOTIDE SEQUENCE [LARGE SCALE GENOMIC DNA]</scope>
    <source>
        <strain evidence="3 4">WQ 127069</strain>
    </source>
</reference>
<feature type="coiled-coil region" evidence="1">
    <location>
        <begin position="403"/>
        <end position="430"/>
    </location>
</feature>
<dbReference type="InterPro" id="IPR046865">
    <property type="entry name" value="FapA_b_solenoid"/>
</dbReference>
<dbReference type="Pfam" id="PF03961">
    <property type="entry name" value="FapA"/>
    <property type="match status" value="1"/>
</dbReference>
<dbReference type="PANTHER" id="PTHR38032">
    <property type="entry name" value="POLYMERASE-RELATED"/>
    <property type="match status" value="1"/>
</dbReference>
<dbReference type="PANTHER" id="PTHR38032:SF1">
    <property type="entry name" value="RNA-BINDING PROTEIN KHPB N-TERMINAL DOMAIN-CONTAINING PROTEIN"/>
    <property type="match status" value="1"/>
</dbReference>
<comment type="caution">
    <text evidence="3">The sequence shown here is derived from an EMBL/GenBank/DDBJ whole genome shotgun (WGS) entry which is preliminary data.</text>
</comment>
<evidence type="ECO:0000259" key="2">
    <source>
        <dbReference type="Pfam" id="PF20250"/>
    </source>
</evidence>
<dbReference type="RefSeq" id="WP_262688087.1">
    <property type="nucleotide sequence ID" value="NZ_JAOQIO010000115.1"/>
</dbReference>
<keyword evidence="1" id="KW-0175">Coiled coil</keyword>
<dbReference type="Proteomes" id="UP001652445">
    <property type="component" value="Unassembled WGS sequence"/>
</dbReference>